<dbReference type="EMBL" id="BARW01040585">
    <property type="protein sequence ID" value="GAJ19020.1"/>
    <property type="molecule type" value="Genomic_DNA"/>
</dbReference>
<name>X1VZT6_9ZZZZ</name>
<comment type="caution">
    <text evidence="1">The sequence shown here is derived from an EMBL/GenBank/DDBJ whole genome shotgun (WGS) entry which is preliminary data.</text>
</comment>
<reference evidence="1" key="1">
    <citation type="journal article" date="2014" name="Front. Microbiol.">
        <title>High frequency of phylogenetically diverse reductive dehalogenase-homologous genes in deep subseafloor sedimentary metagenomes.</title>
        <authorList>
            <person name="Kawai M."/>
            <person name="Futagami T."/>
            <person name="Toyoda A."/>
            <person name="Takaki Y."/>
            <person name="Nishi S."/>
            <person name="Hori S."/>
            <person name="Arai W."/>
            <person name="Tsubouchi T."/>
            <person name="Morono Y."/>
            <person name="Uchiyama I."/>
            <person name="Ito T."/>
            <person name="Fujiyama A."/>
            <person name="Inagaki F."/>
            <person name="Takami H."/>
        </authorList>
    </citation>
    <scope>NUCLEOTIDE SEQUENCE</scope>
    <source>
        <strain evidence="1">Expedition CK06-06</strain>
    </source>
</reference>
<accession>X1VZT6</accession>
<organism evidence="1">
    <name type="scientific">marine sediment metagenome</name>
    <dbReference type="NCBI Taxonomy" id="412755"/>
    <lineage>
        <taxon>unclassified sequences</taxon>
        <taxon>metagenomes</taxon>
        <taxon>ecological metagenomes</taxon>
    </lineage>
</organism>
<proteinExistence type="predicted"/>
<sequence>GEAAGPEEEDREDTKLPVMIYIIETCNNQPFCIL</sequence>
<feature type="non-terminal residue" evidence="1">
    <location>
        <position position="1"/>
    </location>
</feature>
<evidence type="ECO:0000313" key="1">
    <source>
        <dbReference type="EMBL" id="GAJ19020.1"/>
    </source>
</evidence>
<protein>
    <submittedName>
        <fullName evidence="1">Uncharacterized protein</fullName>
    </submittedName>
</protein>
<dbReference type="AlphaFoldDB" id="X1VZT6"/>
<gene>
    <name evidence="1" type="ORF">S12H4_61244</name>
</gene>